<keyword evidence="3" id="KW-1185">Reference proteome</keyword>
<sequence>MISEYPELGDGLEELSADPEAGIVAAVGIFTMLKLRFWHRMPEAVSETPVEEHQSDETPPPGAGQST</sequence>
<feature type="region of interest" description="Disordered" evidence="1">
    <location>
        <begin position="44"/>
        <end position="67"/>
    </location>
</feature>
<accession>A0A2D0NI39</accession>
<comment type="caution">
    <text evidence="2">The sequence shown here is derived from an EMBL/GenBank/DDBJ whole genome shotgun (WGS) entry which is preliminary data.</text>
</comment>
<reference evidence="2 3" key="1">
    <citation type="submission" date="2017-10" db="EMBL/GenBank/DDBJ databases">
        <title>The draft genome sequence of Lewinella nigricans NBRC 102662.</title>
        <authorList>
            <person name="Wang K."/>
        </authorList>
    </citation>
    <scope>NUCLEOTIDE SEQUENCE [LARGE SCALE GENOMIC DNA]</scope>
    <source>
        <strain evidence="2 3">NBRC 102662</strain>
    </source>
</reference>
<protein>
    <submittedName>
        <fullName evidence="2">Uncharacterized protein</fullName>
    </submittedName>
</protein>
<gene>
    <name evidence="2" type="ORF">CRP01_03255</name>
</gene>
<evidence type="ECO:0000313" key="2">
    <source>
        <dbReference type="EMBL" id="PHN08046.1"/>
    </source>
</evidence>
<dbReference type="AlphaFoldDB" id="A0A2D0NI39"/>
<dbReference type="EMBL" id="PDUD01000003">
    <property type="protein sequence ID" value="PHN08046.1"/>
    <property type="molecule type" value="Genomic_DNA"/>
</dbReference>
<evidence type="ECO:0000256" key="1">
    <source>
        <dbReference type="SAM" id="MobiDB-lite"/>
    </source>
</evidence>
<organism evidence="2 3">
    <name type="scientific">Flavilitoribacter nigricans (strain ATCC 23147 / DSM 23189 / NBRC 102662 / NCIMB 1420 / SS-2)</name>
    <name type="common">Lewinella nigricans</name>
    <dbReference type="NCBI Taxonomy" id="1122177"/>
    <lineage>
        <taxon>Bacteria</taxon>
        <taxon>Pseudomonadati</taxon>
        <taxon>Bacteroidota</taxon>
        <taxon>Saprospiria</taxon>
        <taxon>Saprospirales</taxon>
        <taxon>Lewinellaceae</taxon>
        <taxon>Flavilitoribacter</taxon>
    </lineage>
</organism>
<dbReference type="Proteomes" id="UP000223913">
    <property type="component" value="Unassembled WGS sequence"/>
</dbReference>
<proteinExistence type="predicted"/>
<feature type="compositionally biased region" description="Pro residues" evidence="1">
    <location>
        <begin position="58"/>
        <end position="67"/>
    </location>
</feature>
<name>A0A2D0NI39_FLAN2</name>
<evidence type="ECO:0000313" key="3">
    <source>
        <dbReference type="Proteomes" id="UP000223913"/>
    </source>
</evidence>